<dbReference type="AlphaFoldDB" id="A0AAE0BJU3"/>
<comment type="caution">
    <text evidence="2">The sequence shown here is derived from an EMBL/GenBank/DDBJ whole genome shotgun (WGS) entry which is preliminary data.</text>
</comment>
<dbReference type="Proteomes" id="UP001190700">
    <property type="component" value="Unassembled WGS sequence"/>
</dbReference>
<dbReference type="EMBL" id="LGRX02034683">
    <property type="protein sequence ID" value="KAK3237185.1"/>
    <property type="molecule type" value="Genomic_DNA"/>
</dbReference>
<dbReference type="InterPro" id="IPR052514">
    <property type="entry name" value="SAM-dependent_MTase"/>
</dbReference>
<reference evidence="2 3" key="1">
    <citation type="journal article" date="2015" name="Genome Biol. Evol.">
        <title>Comparative Genomics of a Bacterivorous Green Alga Reveals Evolutionary Causalities and Consequences of Phago-Mixotrophic Mode of Nutrition.</title>
        <authorList>
            <person name="Burns J.A."/>
            <person name="Paasch A."/>
            <person name="Narechania A."/>
            <person name="Kim E."/>
        </authorList>
    </citation>
    <scope>NUCLEOTIDE SEQUENCE [LARGE SCALE GENOMIC DNA]</scope>
    <source>
        <strain evidence="2 3">PLY_AMNH</strain>
    </source>
</reference>
<sequence>MSKLPQDRVFVDVGADVGFMSLAIADLGYRVFAFEPIPYSQGKLCEGITWNNFSNLVTVFPFAAGSEALDNVPFYTREDGHLGSSSLHRNAIVKDRKLVRDIHDPTIDSHNASHWKKINVIPIRTAVRRLDAVIPRHEKLGILKVDAQGADFNVLKGATGLLNRTVAEGAPYQIVFEFDLRFLVKRISDHNWREYEPFMASMKYKCNFPSYEKLEAQEADVATLRRSDDVSCTKV</sequence>
<dbReference type="Gene3D" id="3.40.50.150">
    <property type="entry name" value="Vaccinia Virus protein VP39"/>
    <property type="match status" value="1"/>
</dbReference>
<evidence type="ECO:0000313" key="2">
    <source>
        <dbReference type="EMBL" id="KAK3237185.1"/>
    </source>
</evidence>
<proteinExistence type="predicted"/>
<evidence type="ECO:0000313" key="3">
    <source>
        <dbReference type="Proteomes" id="UP001190700"/>
    </source>
</evidence>
<feature type="domain" description="Methyltransferase FkbM" evidence="1">
    <location>
        <begin position="12"/>
        <end position="178"/>
    </location>
</feature>
<evidence type="ECO:0000259" key="1">
    <source>
        <dbReference type="Pfam" id="PF05050"/>
    </source>
</evidence>
<protein>
    <recommendedName>
        <fullName evidence="1">Methyltransferase FkbM domain-containing protein</fullName>
    </recommendedName>
</protein>
<accession>A0AAE0BJU3</accession>
<dbReference type="PANTHER" id="PTHR34203:SF13">
    <property type="entry name" value="EXPRESSED PROTEIN"/>
    <property type="match status" value="1"/>
</dbReference>
<name>A0AAE0BJU3_9CHLO</name>
<organism evidence="2 3">
    <name type="scientific">Cymbomonas tetramitiformis</name>
    <dbReference type="NCBI Taxonomy" id="36881"/>
    <lineage>
        <taxon>Eukaryota</taxon>
        <taxon>Viridiplantae</taxon>
        <taxon>Chlorophyta</taxon>
        <taxon>Pyramimonadophyceae</taxon>
        <taxon>Pyramimonadales</taxon>
        <taxon>Pyramimonadaceae</taxon>
        <taxon>Cymbomonas</taxon>
    </lineage>
</organism>
<dbReference type="SUPFAM" id="SSF53335">
    <property type="entry name" value="S-adenosyl-L-methionine-dependent methyltransferases"/>
    <property type="match status" value="1"/>
</dbReference>
<dbReference type="NCBIfam" id="TIGR01444">
    <property type="entry name" value="fkbM_fam"/>
    <property type="match status" value="1"/>
</dbReference>
<gene>
    <name evidence="2" type="ORF">CYMTET_52714</name>
</gene>
<keyword evidence="3" id="KW-1185">Reference proteome</keyword>
<dbReference type="Pfam" id="PF05050">
    <property type="entry name" value="Methyltransf_21"/>
    <property type="match status" value="1"/>
</dbReference>
<dbReference type="InterPro" id="IPR029063">
    <property type="entry name" value="SAM-dependent_MTases_sf"/>
</dbReference>
<dbReference type="PANTHER" id="PTHR34203">
    <property type="entry name" value="METHYLTRANSFERASE, FKBM FAMILY PROTEIN"/>
    <property type="match status" value="1"/>
</dbReference>
<dbReference type="InterPro" id="IPR006342">
    <property type="entry name" value="FkbM_mtfrase"/>
</dbReference>